<keyword evidence="3" id="KW-1185">Reference proteome</keyword>
<dbReference type="InterPro" id="IPR013324">
    <property type="entry name" value="RNA_pol_sigma_r3/r4-like"/>
</dbReference>
<dbReference type="EMBL" id="CP032418">
    <property type="protein sequence ID" value="AYC30350.1"/>
    <property type="molecule type" value="Genomic_DNA"/>
</dbReference>
<feature type="domain" description="RNA polymerase sigma factor 70 region 4 type 2" evidence="1">
    <location>
        <begin position="2"/>
        <end position="45"/>
    </location>
</feature>
<dbReference type="InterPro" id="IPR036388">
    <property type="entry name" value="WH-like_DNA-bd_sf"/>
</dbReference>
<dbReference type="KEGG" id="paek:D3873_11085"/>
<sequence length="53" mass="6243">MRLPEDYRIPLLLKYMDGWKEREIADMLSLNINTLKSRLTKAKALMREAYGEG</sequence>
<dbReference type="Gene3D" id="1.10.10.10">
    <property type="entry name" value="Winged helix-like DNA-binding domain superfamily/Winged helix DNA-binding domain"/>
    <property type="match status" value="1"/>
</dbReference>
<protein>
    <recommendedName>
        <fullName evidence="1">RNA polymerase sigma factor 70 region 4 type 2 domain-containing protein</fullName>
    </recommendedName>
</protein>
<reference evidence="3" key="1">
    <citation type="submission" date="2018-09" db="EMBL/GenBank/DDBJ databases">
        <authorList>
            <person name="Zhu H."/>
        </authorList>
    </citation>
    <scope>NUCLEOTIDE SEQUENCE [LARGE SCALE GENOMIC DNA]</scope>
    <source>
        <strain evidence="3">K2R23-3</strain>
    </source>
</reference>
<evidence type="ECO:0000313" key="2">
    <source>
        <dbReference type="EMBL" id="AYC30350.1"/>
    </source>
</evidence>
<accession>A0A385YVP4</accession>
<gene>
    <name evidence="2" type="ORF">D3873_11085</name>
</gene>
<dbReference type="SUPFAM" id="SSF88659">
    <property type="entry name" value="Sigma3 and sigma4 domains of RNA polymerase sigma factors"/>
    <property type="match status" value="1"/>
</dbReference>
<name>A0A385YVP4_9BACL</name>
<dbReference type="Proteomes" id="UP000265725">
    <property type="component" value="Chromosome"/>
</dbReference>
<evidence type="ECO:0000259" key="1">
    <source>
        <dbReference type="Pfam" id="PF08281"/>
    </source>
</evidence>
<dbReference type="AlphaFoldDB" id="A0A385YVP4"/>
<dbReference type="InterPro" id="IPR013249">
    <property type="entry name" value="RNA_pol_sigma70_r4_t2"/>
</dbReference>
<dbReference type="Pfam" id="PF08281">
    <property type="entry name" value="Sigma70_r4_2"/>
    <property type="match status" value="1"/>
</dbReference>
<dbReference type="GO" id="GO:0003677">
    <property type="term" value="F:DNA binding"/>
    <property type="evidence" value="ECO:0007669"/>
    <property type="project" value="InterPro"/>
</dbReference>
<dbReference type="GO" id="GO:0006352">
    <property type="term" value="P:DNA-templated transcription initiation"/>
    <property type="evidence" value="ECO:0007669"/>
    <property type="project" value="InterPro"/>
</dbReference>
<evidence type="ECO:0000313" key="3">
    <source>
        <dbReference type="Proteomes" id="UP000265725"/>
    </source>
</evidence>
<organism evidence="2 3">
    <name type="scientific">Paenisporosarcina cavernae</name>
    <dbReference type="NCBI Taxonomy" id="2320858"/>
    <lineage>
        <taxon>Bacteria</taxon>
        <taxon>Bacillati</taxon>
        <taxon>Bacillota</taxon>
        <taxon>Bacilli</taxon>
        <taxon>Bacillales</taxon>
        <taxon>Caryophanaceae</taxon>
        <taxon>Paenisporosarcina</taxon>
    </lineage>
</organism>
<dbReference type="OrthoDB" id="188761at2"/>
<dbReference type="GO" id="GO:0016987">
    <property type="term" value="F:sigma factor activity"/>
    <property type="evidence" value="ECO:0007669"/>
    <property type="project" value="InterPro"/>
</dbReference>
<proteinExistence type="predicted"/>